<proteinExistence type="predicted"/>
<sequence length="59" mass="6496">MKREVIAIIILIITVICLIVLPRLYYHKGDPVDTIDLINAIYTATAVEIGLLGGLIISF</sequence>
<protein>
    <submittedName>
        <fullName evidence="2">Uncharacterized protein</fullName>
    </submittedName>
</protein>
<reference evidence="2" key="1">
    <citation type="journal article" date="2014" name="Front. Microbiol.">
        <title>High frequency of phylogenetically diverse reductive dehalogenase-homologous genes in deep subseafloor sedimentary metagenomes.</title>
        <authorList>
            <person name="Kawai M."/>
            <person name="Futagami T."/>
            <person name="Toyoda A."/>
            <person name="Takaki Y."/>
            <person name="Nishi S."/>
            <person name="Hori S."/>
            <person name="Arai W."/>
            <person name="Tsubouchi T."/>
            <person name="Morono Y."/>
            <person name="Uchiyama I."/>
            <person name="Ito T."/>
            <person name="Fujiyama A."/>
            <person name="Inagaki F."/>
            <person name="Takami H."/>
        </authorList>
    </citation>
    <scope>NUCLEOTIDE SEQUENCE</scope>
    <source>
        <strain evidence="2">Expedition CK06-06</strain>
    </source>
</reference>
<organism evidence="2">
    <name type="scientific">marine sediment metagenome</name>
    <dbReference type="NCBI Taxonomy" id="412755"/>
    <lineage>
        <taxon>unclassified sequences</taxon>
        <taxon>metagenomes</taxon>
        <taxon>ecological metagenomes</taxon>
    </lineage>
</organism>
<name>X1U8A7_9ZZZZ</name>
<keyword evidence="1" id="KW-0812">Transmembrane</keyword>
<evidence type="ECO:0000313" key="2">
    <source>
        <dbReference type="EMBL" id="GAI88529.1"/>
    </source>
</evidence>
<feature type="transmembrane region" description="Helical" evidence="1">
    <location>
        <begin position="37"/>
        <end position="57"/>
    </location>
</feature>
<feature type="transmembrane region" description="Helical" evidence="1">
    <location>
        <begin position="5"/>
        <end position="25"/>
    </location>
</feature>
<dbReference type="AlphaFoldDB" id="X1U8A7"/>
<accession>X1U8A7</accession>
<dbReference type="EMBL" id="BARW01021400">
    <property type="protein sequence ID" value="GAI88529.1"/>
    <property type="molecule type" value="Genomic_DNA"/>
</dbReference>
<evidence type="ECO:0000256" key="1">
    <source>
        <dbReference type="SAM" id="Phobius"/>
    </source>
</evidence>
<gene>
    <name evidence="2" type="ORF">S12H4_35949</name>
</gene>
<comment type="caution">
    <text evidence="2">The sequence shown here is derived from an EMBL/GenBank/DDBJ whole genome shotgun (WGS) entry which is preliminary data.</text>
</comment>
<keyword evidence="1" id="KW-0472">Membrane</keyword>
<keyword evidence="1" id="KW-1133">Transmembrane helix</keyword>